<dbReference type="RefSeq" id="YP_009200323.1">
    <property type="nucleotide sequence ID" value="NC_028820.1"/>
</dbReference>
<protein>
    <submittedName>
        <fullName evidence="1">RNA polymerase binding protein</fullName>
    </submittedName>
</protein>
<gene>
    <name evidence="1" type="ORF">YenMTG1_062</name>
</gene>
<reference evidence="1 2" key="1">
    <citation type="submission" date="2014-11" db="EMBL/GenBank/DDBJ databases">
        <title>Complete genome sequence of vB_YenM_TG1, a broad host range bacteriophage which infects Yersinia enterocolitica.</title>
        <authorList>
            <person name="Leon-Velarde C.G."/>
            <person name="Kropinski A.M."/>
            <person name="Chen S."/>
            <person name="Griffiths M.W."/>
            <person name="Odumeru J.A."/>
        </authorList>
    </citation>
    <scope>NUCLEOTIDE SEQUENCE [LARGE SCALE GENOMIC DNA]</scope>
</reference>
<dbReference type="KEGG" id="vg:26627384"/>
<dbReference type="Proteomes" id="UP000031805">
    <property type="component" value="Segment"/>
</dbReference>
<dbReference type="GeneID" id="26627384"/>
<evidence type="ECO:0000313" key="1">
    <source>
        <dbReference type="EMBL" id="AJD81870.1"/>
    </source>
</evidence>
<sequence length="137" mass="15519">MIAITTKDLQPVNVRSSMNPNIDNRIRKSWVMQLPTELATQLRRINQETRFMIYSAIDSMVGEEWTSVMNSYKEDSIKNGASLVVDKIGDKRLEDKFCVDSDEHLITAALRTIDVLPGFFAELPLSVRNEMNGVVNA</sequence>
<keyword evidence="2" id="KW-1185">Reference proteome</keyword>
<dbReference type="EMBL" id="KP202158">
    <property type="protein sequence ID" value="AJD81870.1"/>
    <property type="molecule type" value="Genomic_DNA"/>
</dbReference>
<accession>A0A0B5A2H7</accession>
<evidence type="ECO:0000313" key="2">
    <source>
        <dbReference type="Proteomes" id="UP000031805"/>
    </source>
</evidence>
<organism evidence="1 2">
    <name type="scientific">Yersinia phage vB_YenM_TG1</name>
    <dbReference type="NCBI Taxonomy" id="1589265"/>
    <lineage>
        <taxon>Viruses</taxon>
        <taxon>Duplodnaviria</taxon>
        <taxon>Heunggongvirae</taxon>
        <taxon>Uroviricota</taxon>
        <taxon>Caudoviricetes</taxon>
        <taxon>Pantevenvirales</taxon>
        <taxon>Straboviridae</taxon>
        <taxon>Tevenvirinae</taxon>
        <taxon>Tegunavirus</taxon>
        <taxon>Tegunavirus yenmtg1</taxon>
    </lineage>
</organism>
<proteinExistence type="predicted"/>
<dbReference type="Pfam" id="PF10789">
    <property type="entry name" value="Phage_RpbA"/>
    <property type="match status" value="1"/>
</dbReference>
<dbReference type="InterPro" id="IPR019725">
    <property type="entry name" value="Phage_T4_P15K_Rpol-bd"/>
</dbReference>
<name>A0A0B5A2H7_9CAUD</name>